<evidence type="ECO:0000313" key="2">
    <source>
        <dbReference type="Proteomes" id="UP001476282"/>
    </source>
</evidence>
<sequence length="159" mass="18176">MSFHDLRILGKNRDGRFYHTALTYAQVLWRRGLPAQAILQIDRAFGADLAGDAAVLTPLPPPYAALRWMLEHRPDGRFLGNPVRHFQHLATRVKGVRREVRSARAWACLHLAEEILPADEFPRDLHQIQRESITIPDRDEVRRSLEFLGWPGEADLAGL</sequence>
<proteinExistence type="predicted"/>
<name>A0ABP9USE1_9BACT</name>
<gene>
    <name evidence="1" type="ORF">Hsar01_03710</name>
</gene>
<comment type="caution">
    <text evidence="1">The sequence shown here is derived from an EMBL/GenBank/DDBJ whole genome shotgun (WGS) entry which is preliminary data.</text>
</comment>
<keyword evidence="2" id="KW-1185">Reference proteome</keyword>
<organism evidence="1 2">
    <name type="scientific">Haloferula sargassicola</name>
    <dbReference type="NCBI Taxonomy" id="490096"/>
    <lineage>
        <taxon>Bacteria</taxon>
        <taxon>Pseudomonadati</taxon>
        <taxon>Verrucomicrobiota</taxon>
        <taxon>Verrucomicrobiia</taxon>
        <taxon>Verrucomicrobiales</taxon>
        <taxon>Verrucomicrobiaceae</taxon>
        <taxon>Haloferula</taxon>
    </lineage>
</organism>
<evidence type="ECO:0000313" key="1">
    <source>
        <dbReference type="EMBL" id="GAA5484466.1"/>
    </source>
</evidence>
<dbReference type="EMBL" id="BAABRI010000026">
    <property type="protein sequence ID" value="GAA5484466.1"/>
    <property type="molecule type" value="Genomic_DNA"/>
</dbReference>
<dbReference type="Proteomes" id="UP001476282">
    <property type="component" value="Unassembled WGS sequence"/>
</dbReference>
<reference evidence="1 2" key="1">
    <citation type="submission" date="2024-02" db="EMBL/GenBank/DDBJ databases">
        <title>Haloferula sargassicola NBRC 104335.</title>
        <authorList>
            <person name="Ichikawa N."/>
            <person name="Katano-Makiyama Y."/>
            <person name="Hidaka K."/>
        </authorList>
    </citation>
    <scope>NUCLEOTIDE SEQUENCE [LARGE SCALE GENOMIC DNA]</scope>
    <source>
        <strain evidence="1 2">NBRC 104335</strain>
    </source>
</reference>
<accession>A0ABP9USE1</accession>
<protein>
    <submittedName>
        <fullName evidence="1">Uncharacterized protein</fullName>
    </submittedName>
</protein>